<protein>
    <submittedName>
        <fullName evidence="1">Uncharacterized protein</fullName>
    </submittedName>
</protein>
<gene>
    <name evidence="1" type="ORF">MTBBW1_870007</name>
</gene>
<organism evidence="1 2">
    <name type="scientific">Desulfamplus magnetovallimortis</name>
    <dbReference type="NCBI Taxonomy" id="1246637"/>
    <lineage>
        <taxon>Bacteria</taxon>
        <taxon>Pseudomonadati</taxon>
        <taxon>Thermodesulfobacteriota</taxon>
        <taxon>Desulfobacteria</taxon>
        <taxon>Desulfobacterales</taxon>
        <taxon>Desulfobacteraceae</taxon>
        <taxon>Desulfamplus</taxon>
    </lineage>
</organism>
<sequence>MRNINNRDKVNLYAVTHHFPQKLFSKFKDTKSLECIIKDRVYDLKIFTPVRFIISNNFDHPILGLFSNKTEQIEKSLERLNNDGWLLDNVSTYLNELYKHYSLEGVDMPYTREMFLKDHYPDVYNHFILGQQKGRLEGRQEGELIGNITALQKILKYQIASRAELEGKSISELQEILKELEKQIN</sequence>
<dbReference type="EMBL" id="FWEV01000333">
    <property type="protein sequence ID" value="SLM33086.1"/>
    <property type="molecule type" value="Genomic_DNA"/>
</dbReference>
<proteinExistence type="predicted"/>
<dbReference type="OrthoDB" id="5759645at2"/>
<dbReference type="Proteomes" id="UP000191931">
    <property type="component" value="Unassembled WGS sequence"/>
</dbReference>
<evidence type="ECO:0000313" key="1">
    <source>
        <dbReference type="EMBL" id="SLM33086.1"/>
    </source>
</evidence>
<reference evidence="1 2" key="1">
    <citation type="submission" date="2017-03" db="EMBL/GenBank/DDBJ databases">
        <authorList>
            <person name="Afonso C.L."/>
            <person name="Miller P.J."/>
            <person name="Scott M.A."/>
            <person name="Spackman E."/>
            <person name="Goraichik I."/>
            <person name="Dimitrov K.M."/>
            <person name="Suarez D.L."/>
            <person name="Swayne D.E."/>
        </authorList>
    </citation>
    <scope>NUCLEOTIDE SEQUENCE [LARGE SCALE GENOMIC DNA]</scope>
    <source>
        <strain evidence="1">PRJEB14757</strain>
    </source>
</reference>
<dbReference type="AlphaFoldDB" id="A0A1W1HKX5"/>
<accession>A0A1W1HKX5</accession>
<dbReference type="RefSeq" id="WP_080803239.1">
    <property type="nucleotide sequence ID" value="NZ_LT828544.1"/>
</dbReference>
<keyword evidence="2" id="KW-1185">Reference proteome</keyword>
<name>A0A1W1HKX5_9BACT</name>
<evidence type="ECO:0000313" key="2">
    <source>
        <dbReference type="Proteomes" id="UP000191931"/>
    </source>
</evidence>